<proteinExistence type="predicted"/>
<protein>
    <submittedName>
        <fullName evidence="1">Uncharacterized protein</fullName>
    </submittedName>
</protein>
<evidence type="ECO:0000313" key="2">
    <source>
        <dbReference type="Proteomes" id="UP001500200"/>
    </source>
</evidence>
<keyword evidence="2" id="KW-1185">Reference proteome</keyword>
<name>A0ABP9SF06_9MICC</name>
<evidence type="ECO:0000313" key="1">
    <source>
        <dbReference type="EMBL" id="GAA5195142.1"/>
    </source>
</evidence>
<organism evidence="1 2">
    <name type="scientific">Arthrobacter gyeryongensis</name>
    <dbReference type="NCBI Taxonomy" id="1650592"/>
    <lineage>
        <taxon>Bacteria</taxon>
        <taxon>Bacillati</taxon>
        <taxon>Actinomycetota</taxon>
        <taxon>Actinomycetes</taxon>
        <taxon>Micrococcales</taxon>
        <taxon>Micrococcaceae</taxon>
        <taxon>Arthrobacter</taxon>
    </lineage>
</organism>
<comment type="caution">
    <text evidence="1">The sequence shown here is derived from an EMBL/GenBank/DDBJ whole genome shotgun (WGS) entry which is preliminary data.</text>
</comment>
<dbReference type="EMBL" id="BAABKK010000015">
    <property type="protein sequence ID" value="GAA5195142.1"/>
    <property type="molecule type" value="Genomic_DNA"/>
</dbReference>
<gene>
    <name evidence="1" type="ORF">GCM10023346_24290</name>
</gene>
<dbReference type="Proteomes" id="UP001500200">
    <property type="component" value="Unassembled WGS sequence"/>
</dbReference>
<reference evidence="2" key="1">
    <citation type="journal article" date="2019" name="Int. J. Syst. Evol. Microbiol.">
        <title>The Global Catalogue of Microorganisms (GCM) 10K type strain sequencing project: providing services to taxonomists for standard genome sequencing and annotation.</title>
        <authorList>
            <consortium name="The Broad Institute Genomics Platform"/>
            <consortium name="The Broad Institute Genome Sequencing Center for Infectious Disease"/>
            <person name="Wu L."/>
            <person name="Ma J."/>
        </authorList>
    </citation>
    <scope>NUCLEOTIDE SEQUENCE [LARGE SCALE GENOMIC DNA]</scope>
    <source>
        <strain evidence="2">JCM 18514</strain>
    </source>
</reference>
<accession>A0ABP9SF06</accession>
<sequence>MRVCCAWKKECWTDYWDHGLAGTAFYFLQPVAAMPERAGAAISSGGRPLHREWNGMHLVRRVTRAFMNAPYSVRGRGFR</sequence>